<keyword evidence="4" id="KW-0862">Zinc</keyword>
<dbReference type="CDD" id="cd05325">
    <property type="entry name" value="carb_red_sniffer_like_SDR_c"/>
    <property type="match status" value="1"/>
</dbReference>
<evidence type="ECO:0000256" key="5">
    <source>
        <dbReference type="SAM" id="MobiDB-lite"/>
    </source>
</evidence>
<evidence type="ECO:0000256" key="2">
    <source>
        <dbReference type="ARBA" id="ARBA00022737"/>
    </source>
</evidence>
<evidence type="ECO:0000256" key="3">
    <source>
        <dbReference type="ARBA" id="ARBA00022771"/>
    </source>
</evidence>
<feature type="domain" description="C2H2-type" evidence="6">
    <location>
        <begin position="191"/>
        <end position="211"/>
    </location>
</feature>
<dbReference type="EMBL" id="HG994585">
    <property type="protein sequence ID" value="CAF2978938.1"/>
    <property type="molecule type" value="Genomic_DNA"/>
</dbReference>
<protein>
    <submittedName>
        <fullName evidence="7">(salmon louse) hypothetical protein</fullName>
    </submittedName>
</protein>
<gene>
    <name evidence="7" type="ORF">LSAA_11379</name>
</gene>
<name>A0A7R8CZW1_LEPSM</name>
<dbReference type="AlphaFoldDB" id="A0A7R8CZW1"/>
<sequence length="1099" mass="123983">MGSLSDIRDNLVSRYSSLGSCDSIQKNDGSTFLLILELGTVKLLSYHGKILKEEKLDGGEILDCLNEGKLFMCLGIGHQTLNDSLLKDVYSEPSKGEGEIAFRSRKYSYENDTMDYDWTLSELKEEDDDHEAFNDSTYTMTLNECSKCLKTFKSASSLNRHKRRCLNEPGVNEEKSKLKEEAFNDNTITVNVCSKCLKTFKNTSSLNRHKRRCPNDPGINEQKSELKQEEETFNEDNMTFNECSKCLKTFNDISSFNRHERRCLKDPDFDEEDEISQSESQHQPETRSIDCPIVSKRMNLNEVINCPLCGHSLENRKLLNAHIHKSHDASKGCCGICFEIISNDQLSRHFDKRHSLIQKKHLCSECGQKFRFPSDLQNHIAYAHDVGGVKKSVVCDQCGKVLVHRKSLTRHIRRFHNKTKTYTCHKCDKVFFEHFRLKNHLRIHTGIKPFKCSRCEYCCVRKDNVFIHLRRVHKITPTSNDVVTIADQIKSISGMGSLLDIRDNLVSRYSSLGSCEYIQKNDGSSFLLIRPSINELSGYLPKLYVVVELGTVKLLSYHGNVLKEEKLDGGQILDCLNEGKLFMCLGIGNQTLNDSLVKHVYSEPSKGEGEIAFRSRKCSFFLENTPGLCSECQSLLTTLYNIKDNFDNDKLDNDWTLSEFKQEEEAFNDNIITLNECSNCLKAFNNISSLNRHKLKCLNDSGDNEDKSDLIQEDEVFFEDNKIINECSKCLKTFNNTSSLNRHKRRCLKDPDFAKNKIICKSAIPSIECSICLKKLTHKGHLHHSKLHDKRMNLNEVIHCPLCGHSIDNRRLLNAHIHDSHDASKGCCGVCFEIVSNEYLSRHFEKHHNCNPKKNLCSECGKKFKLPSDLQNHIAYVHDVKGEKYVVCEQCGEVLPDLTKCSGNSISSSDSGVHCSVGGIGLGLVKEFLKVDKVNKIIATCRNKAKAEELVSLESNSRLKVLELDVAKYEDDYKDFVAQVSEELGSDGLNLLINNAGIMGEIQSLGDLTALLPLLKKVAKPDAGFGCDNAAIIQMSTSVASIAGNGFGGMYPYRCSKTALNMAMKNVSLELKKDGILVLSLHPGWVKTDMGGFKCSNNC</sequence>
<dbReference type="InterPro" id="IPR036291">
    <property type="entry name" value="NAD(P)-bd_dom_sf"/>
</dbReference>
<keyword evidence="3" id="KW-0863">Zinc-finger</keyword>
<evidence type="ECO:0000313" key="7">
    <source>
        <dbReference type="EMBL" id="CAF2978938.1"/>
    </source>
</evidence>
<dbReference type="SUPFAM" id="SSF51735">
    <property type="entry name" value="NAD(P)-binding Rossmann-fold domains"/>
    <property type="match status" value="1"/>
</dbReference>
<dbReference type="PANTHER" id="PTHR24379">
    <property type="entry name" value="KRAB AND ZINC FINGER DOMAIN-CONTAINING"/>
    <property type="match status" value="1"/>
</dbReference>
<dbReference type="Gene3D" id="3.40.50.720">
    <property type="entry name" value="NAD(P)-binding Rossmann-like Domain"/>
    <property type="match status" value="2"/>
</dbReference>
<organism evidence="7 8">
    <name type="scientific">Lepeophtheirus salmonis</name>
    <name type="common">Salmon louse</name>
    <name type="synonym">Caligus salmonis</name>
    <dbReference type="NCBI Taxonomy" id="72036"/>
    <lineage>
        <taxon>Eukaryota</taxon>
        <taxon>Metazoa</taxon>
        <taxon>Ecdysozoa</taxon>
        <taxon>Arthropoda</taxon>
        <taxon>Crustacea</taxon>
        <taxon>Multicrustacea</taxon>
        <taxon>Hexanauplia</taxon>
        <taxon>Copepoda</taxon>
        <taxon>Siphonostomatoida</taxon>
        <taxon>Caligidae</taxon>
        <taxon>Lepeophtheirus</taxon>
    </lineage>
</organism>
<keyword evidence="8" id="KW-1185">Reference proteome</keyword>
<dbReference type="GO" id="GO:0008270">
    <property type="term" value="F:zinc ion binding"/>
    <property type="evidence" value="ECO:0007669"/>
    <property type="project" value="UniProtKB-KW"/>
</dbReference>
<feature type="domain" description="C2H2-type" evidence="6">
    <location>
        <begin position="855"/>
        <end position="883"/>
    </location>
</feature>
<dbReference type="Proteomes" id="UP000675881">
    <property type="component" value="Chromosome 6"/>
</dbReference>
<dbReference type="PANTHER" id="PTHR24379:SF127">
    <property type="entry name" value="BLOODY FINGERS-RELATED"/>
    <property type="match status" value="1"/>
</dbReference>
<evidence type="ECO:0000256" key="1">
    <source>
        <dbReference type="ARBA" id="ARBA00022723"/>
    </source>
</evidence>
<feature type="region of interest" description="Disordered" evidence="5">
    <location>
        <begin position="208"/>
        <end position="231"/>
    </location>
</feature>
<reference evidence="7" key="1">
    <citation type="submission" date="2021-02" db="EMBL/GenBank/DDBJ databases">
        <authorList>
            <person name="Bekaert M."/>
        </authorList>
    </citation>
    <scope>NUCLEOTIDE SEQUENCE</scope>
    <source>
        <strain evidence="7">IoA-00</strain>
    </source>
</reference>
<feature type="domain" description="C2H2-type" evidence="6">
    <location>
        <begin position="675"/>
        <end position="705"/>
    </location>
</feature>
<dbReference type="Gene3D" id="3.30.160.60">
    <property type="entry name" value="Classic Zinc Finger"/>
    <property type="match status" value="6"/>
</dbReference>
<dbReference type="PROSITE" id="PS50157">
    <property type="entry name" value="ZINC_FINGER_C2H2_2"/>
    <property type="match status" value="9"/>
</dbReference>
<keyword evidence="2" id="KW-0677">Repeat</keyword>
<dbReference type="PROSITE" id="PS00028">
    <property type="entry name" value="ZINC_FINGER_C2H2_1"/>
    <property type="match status" value="7"/>
</dbReference>
<feature type="domain" description="C2H2-type" evidence="6">
    <location>
        <begin position="393"/>
        <end position="421"/>
    </location>
</feature>
<feature type="domain" description="C2H2-type" evidence="6">
    <location>
        <begin position="361"/>
        <end position="384"/>
    </location>
</feature>
<dbReference type="InterPro" id="IPR036236">
    <property type="entry name" value="Znf_C2H2_sf"/>
</dbReference>
<accession>A0A7R8CZW1</accession>
<feature type="domain" description="C2H2-type" evidence="6">
    <location>
        <begin position="304"/>
        <end position="332"/>
    </location>
</feature>
<evidence type="ECO:0000259" key="6">
    <source>
        <dbReference type="PROSITE" id="PS50157"/>
    </source>
</evidence>
<feature type="domain" description="C2H2-type" evidence="6">
    <location>
        <begin position="143"/>
        <end position="173"/>
    </location>
</feature>
<feature type="domain" description="C2H2-type" evidence="6">
    <location>
        <begin position="422"/>
        <end position="449"/>
    </location>
</feature>
<dbReference type="Pfam" id="PF00096">
    <property type="entry name" value="zf-C2H2"/>
    <property type="match status" value="4"/>
</dbReference>
<dbReference type="SUPFAM" id="SSF57667">
    <property type="entry name" value="beta-beta-alpha zinc fingers"/>
    <property type="match status" value="3"/>
</dbReference>
<dbReference type="InterPro" id="IPR013087">
    <property type="entry name" value="Znf_C2H2_type"/>
</dbReference>
<feature type="domain" description="C2H2-type" evidence="6">
    <location>
        <begin position="725"/>
        <end position="745"/>
    </location>
</feature>
<keyword evidence="1" id="KW-0479">Metal-binding</keyword>
<dbReference type="SMART" id="SM00355">
    <property type="entry name" value="ZnF_C2H2"/>
    <property type="match status" value="14"/>
</dbReference>
<dbReference type="Pfam" id="PF00106">
    <property type="entry name" value="adh_short"/>
    <property type="match status" value="1"/>
</dbReference>
<evidence type="ECO:0000313" key="8">
    <source>
        <dbReference type="Proteomes" id="UP000675881"/>
    </source>
</evidence>
<dbReference type="PRINTS" id="PR00081">
    <property type="entry name" value="GDHRDH"/>
</dbReference>
<dbReference type="InterPro" id="IPR002347">
    <property type="entry name" value="SDR_fam"/>
</dbReference>
<proteinExistence type="predicted"/>
<evidence type="ECO:0000256" key="4">
    <source>
        <dbReference type="ARBA" id="ARBA00022833"/>
    </source>
</evidence>
<dbReference type="OrthoDB" id="428658at2759"/>